<evidence type="ECO:0000313" key="3">
    <source>
        <dbReference type="Proteomes" id="UP001147747"/>
    </source>
</evidence>
<dbReference type="RefSeq" id="XP_056491908.1">
    <property type="nucleotide sequence ID" value="XM_056626113.1"/>
</dbReference>
<sequence length="184" mass="20654">MAAPLSKDTPNFEGVWNLQGVPWVVRKILGCASLSLNISQAVSRENPNPESKGTPGCNELSETPVTTLHIKQTVSPGSFDSEGYYPINGEDKEYSLPVFGDITMRLRYVNTSEVSDKVLRQRLSEGSPSKTVIDEIAHNRTKGWDARVIWGFEIIDGYRYLTRNVITTKDEKAIESRLVYDFHC</sequence>
<dbReference type="GeneID" id="81365093"/>
<name>A0A9X0BCF2_9EURO</name>
<reference evidence="2" key="1">
    <citation type="submission" date="2022-12" db="EMBL/GenBank/DDBJ databases">
        <authorList>
            <person name="Petersen C."/>
        </authorList>
    </citation>
    <scope>NUCLEOTIDE SEQUENCE</scope>
    <source>
        <strain evidence="2">IBT 29677</strain>
    </source>
</reference>
<keyword evidence="3" id="KW-1185">Reference proteome</keyword>
<evidence type="ECO:0000313" key="2">
    <source>
        <dbReference type="EMBL" id="KAJ5407593.1"/>
    </source>
</evidence>
<dbReference type="Proteomes" id="UP001147747">
    <property type="component" value="Unassembled WGS sequence"/>
</dbReference>
<dbReference type="InterPro" id="IPR053037">
    <property type="entry name" value="Pericyclase_pydY-like"/>
</dbReference>
<protein>
    <recommendedName>
        <fullName evidence="4">Lipocalin-like domain-containing protein</fullName>
    </recommendedName>
</protein>
<gene>
    <name evidence="2" type="ORF">N7509_001476</name>
</gene>
<evidence type="ECO:0008006" key="4">
    <source>
        <dbReference type="Google" id="ProtNLM"/>
    </source>
</evidence>
<organism evidence="2 3">
    <name type="scientific">Penicillium cosmopolitanum</name>
    <dbReference type="NCBI Taxonomy" id="1131564"/>
    <lineage>
        <taxon>Eukaryota</taxon>
        <taxon>Fungi</taxon>
        <taxon>Dikarya</taxon>
        <taxon>Ascomycota</taxon>
        <taxon>Pezizomycotina</taxon>
        <taxon>Eurotiomycetes</taxon>
        <taxon>Eurotiomycetidae</taxon>
        <taxon>Eurotiales</taxon>
        <taxon>Aspergillaceae</taxon>
        <taxon>Penicillium</taxon>
    </lineage>
</organism>
<dbReference type="EMBL" id="JAPZBU010000004">
    <property type="protein sequence ID" value="KAJ5407593.1"/>
    <property type="molecule type" value="Genomic_DNA"/>
</dbReference>
<dbReference type="PANTHER" id="PTHR38115">
    <property type="entry name" value="LIPOCALIN-LIKE DOMAIN-CONTAINING PROTEIN"/>
    <property type="match status" value="1"/>
</dbReference>
<comment type="caution">
    <text evidence="2">The sequence shown here is derived from an EMBL/GenBank/DDBJ whole genome shotgun (WGS) entry which is preliminary data.</text>
</comment>
<dbReference type="PANTHER" id="PTHR38115:SF1">
    <property type="entry name" value="LIPOCALIN-LIKE DOMAIN-CONTAINING PROTEIN"/>
    <property type="match status" value="1"/>
</dbReference>
<dbReference type="OrthoDB" id="425354at2759"/>
<dbReference type="AlphaFoldDB" id="A0A9X0BCF2"/>
<proteinExistence type="predicted"/>
<accession>A0A9X0BCF2</accession>
<feature type="compositionally biased region" description="Polar residues" evidence="1">
    <location>
        <begin position="42"/>
        <end position="51"/>
    </location>
</feature>
<evidence type="ECO:0000256" key="1">
    <source>
        <dbReference type="SAM" id="MobiDB-lite"/>
    </source>
</evidence>
<reference evidence="2" key="2">
    <citation type="journal article" date="2023" name="IMA Fungus">
        <title>Comparative genomic study of the Penicillium genus elucidates a diverse pangenome and 15 lateral gene transfer events.</title>
        <authorList>
            <person name="Petersen C."/>
            <person name="Sorensen T."/>
            <person name="Nielsen M.R."/>
            <person name="Sondergaard T.E."/>
            <person name="Sorensen J.L."/>
            <person name="Fitzpatrick D.A."/>
            <person name="Frisvad J.C."/>
            <person name="Nielsen K.L."/>
        </authorList>
    </citation>
    <scope>NUCLEOTIDE SEQUENCE</scope>
    <source>
        <strain evidence="2">IBT 29677</strain>
    </source>
</reference>
<feature type="region of interest" description="Disordered" evidence="1">
    <location>
        <begin position="42"/>
        <end position="61"/>
    </location>
</feature>